<name>G2G3N8_9ACTN</name>
<dbReference type="EMBL" id="AGBF01000001">
    <property type="protein sequence ID" value="EGX61784.1"/>
    <property type="molecule type" value="Genomic_DNA"/>
</dbReference>
<proteinExistence type="predicted"/>
<evidence type="ECO:0000313" key="2">
    <source>
        <dbReference type="Proteomes" id="UP000004217"/>
    </source>
</evidence>
<dbReference type="AlphaFoldDB" id="G2G3N8"/>
<dbReference type="Proteomes" id="UP000004217">
    <property type="component" value="Unassembled WGS sequence"/>
</dbReference>
<comment type="caution">
    <text evidence="1">The sequence shown here is derived from an EMBL/GenBank/DDBJ whole genome shotgun (WGS) entry which is preliminary data.</text>
</comment>
<accession>G2G3N8</accession>
<protein>
    <submittedName>
        <fullName evidence="1">Uncharacterized protein</fullName>
    </submittedName>
</protein>
<sequence>MIRPPPHCLLVQPGSLLIGPVAQFGPARGRRGFEHPLPVQRAQLIADLRAEYPASG</sequence>
<evidence type="ECO:0000313" key="1">
    <source>
        <dbReference type="EMBL" id="EGX61784.1"/>
    </source>
</evidence>
<gene>
    <name evidence="1" type="ORF">SZN_00445</name>
</gene>
<organism evidence="1 2">
    <name type="scientific">Streptomyces zinciresistens K42</name>
    <dbReference type="NCBI Taxonomy" id="700597"/>
    <lineage>
        <taxon>Bacteria</taxon>
        <taxon>Bacillati</taxon>
        <taxon>Actinomycetota</taxon>
        <taxon>Actinomycetes</taxon>
        <taxon>Kitasatosporales</taxon>
        <taxon>Streptomycetaceae</taxon>
        <taxon>Streptomyces</taxon>
    </lineage>
</organism>
<keyword evidence="2" id="KW-1185">Reference proteome</keyword>
<reference evidence="1 2" key="1">
    <citation type="submission" date="2011-08" db="EMBL/GenBank/DDBJ databases">
        <authorList>
            <person name="Lin Y."/>
            <person name="Hao X."/>
            <person name="Johnstone L."/>
            <person name="Miller S.J."/>
            <person name="Wei G."/>
            <person name="Rensing C."/>
        </authorList>
    </citation>
    <scope>NUCLEOTIDE SEQUENCE [LARGE SCALE GENOMIC DNA]</scope>
    <source>
        <strain evidence="1 2">K42</strain>
    </source>
</reference>